<feature type="region of interest" description="Disordered" evidence="1">
    <location>
        <begin position="124"/>
        <end position="151"/>
    </location>
</feature>
<comment type="caution">
    <text evidence="2">The sequence shown here is derived from an EMBL/GenBank/DDBJ whole genome shotgun (WGS) entry which is preliminary data.</text>
</comment>
<dbReference type="AlphaFoldDB" id="A0AAV6GCW8"/>
<sequence>MSTSTQGRRKHNACLFRLRENCPLRRLRKNKSHDEHTHLPTPIGRHWTGQPSVLPTNDGTISVICEQQLSTAHSSCGTHRQEGNLDSMDTDPVGQAGPSFLGPPADPCSAMGHAAVSNACDCLRNPSEGSSDVSMELDSGVDPETGERAMG</sequence>
<dbReference type="EMBL" id="JADWDJ010000013">
    <property type="protein sequence ID" value="KAG5271347.1"/>
    <property type="molecule type" value="Genomic_DNA"/>
</dbReference>
<evidence type="ECO:0000313" key="3">
    <source>
        <dbReference type="Proteomes" id="UP000823561"/>
    </source>
</evidence>
<protein>
    <submittedName>
        <fullName evidence="2">Uncharacterized protein</fullName>
    </submittedName>
</protein>
<accession>A0AAV6GCW8</accession>
<evidence type="ECO:0000313" key="2">
    <source>
        <dbReference type="EMBL" id="KAG5271347.1"/>
    </source>
</evidence>
<dbReference type="Proteomes" id="UP000823561">
    <property type="component" value="Chromosome 13"/>
</dbReference>
<gene>
    <name evidence="2" type="ORF">AALO_G00178710</name>
</gene>
<organism evidence="2 3">
    <name type="scientific">Alosa alosa</name>
    <name type="common">allis shad</name>
    <dbReference type="NCBI Taxonomy" id="278164"/>
    <lineage>
        <taxon>Eukaryota</taxon>
        <taxon>Metazoa</taxon>
        <taxon>Chordata</taxon>
        <taxon>Craniata</taxon>
        <taxon>Vertebrata</taxon>
        <taxon>Euteleostomi</taxon>
        <taxon>Actinopterygii</taxon>
        <taxon>Neopterygii</taxon>
        <taxon>Teleostei</taxon>
        <taxon>Clupei</taxon>
        <taxon>Clupeiformes</taxon>
        <taxon>Clupeoidei</taxon>
        <taxon>Clupeidae</taxon>
        <taxon>Alosa</taxon>
    </lineage>
</organism>
<feature type="region of interest" description="Disordered" evidence="1">
    <location>
        <begin position="76"/>
        <end position="104"/>
    </location>
</feature>
<reference evidence="2" key="1">
    <citation type="submission" date="2020-10" db="EMBL/GenBank/DDBJ databases">
        <title>Chromosome-scale genome assembly of the Allis shad, Alosa alosa.</title>
        <authorList>
            <person name="Margot Z."/>
            <person name="Christophe K."/>
            <person name="Cabau C."/>
            <person name="Louis A."/>
            <person name="Berthelot C."/>
            <person name="Parey E."/>
            <person name="Roest Crollius H."/>
            <person name="Montfort J."/>
            <person name="Robinson-Rechavi M."/>
            <person name="Bucao C."/>
            <person name="Bouchez O."/>
            <person name="Gislard M."/>
            <person name="Lluch J."/>
            <person name="Milhes M."/>
            <person name="Lampietro C."/>
            <person name="Lopez Roques C."/>
            <person name="Donnadieu C."/>
            <person name="Braasch I."/>
            <person name="Desvignes T."/>
            <person name="Postlethwait J."/>
            <person name="Bobe J."/>
            <person name="Guiguen Y."/>
        </authorList>
    </citation>
    <scope>NUCLEOTIDE SEQUENCE</scope>
    <source>
        <strain evidence="2">M-15738</strain>
        <tissue evidence="2">Blood</tissue>
    </source>
</reference>
<name>A0AAV6GCW8_9TELE</name>
<proteinExistence type="predicted"/>
<keyword evidence="3" id="KW-1185">Reference proteome</keyword>
<feature type="region of interest" description="Disordered" evidence="1">
    <location>
        <begin position="29"/>
        <end position="51"/>
    </location>
</feature>
<evidence type="ECO:0000256" key="1">
    <source>
        <dbReference type="SAM" id="MobiDB-lite"/>
    </source>
</evidence>